<organism evidence="15">
    <name type="scientific">uncultured Thermomicrobiales bacterium</name>
    <dbReference type="NCBI Taxonomy" id="1645740"/>
    <lineage>
        <taxon>Bacteria</taxon>
        <taxon>Pseudomonadati</taxon>
        <taxon>Thermomicrobiota</taxon>
        <taxon>Thermomicrobia</taxon>
        <taxon>Thermomicrobiales</taxon>
        <taxon>environmental samples</taxon>
    </lineage>
</organism>
<dbReference type="GO" id="GO:0003677">
    <property type="term" value="F:DNA binding"/>
    <property type="evidence" value="ECO:0007669"/>
    <property type="project" value="UniProtKB-UniRule"/>
</dbReference>
<keyword evidence="6 13" id="KW-0347">Helicase</keyword>
<dbReference type="Gene3D" id="1.10.860.10">
    <property type="entry name" value="DNAb Helicase, Chain A"/>
    <property type="match status" value="1"/>
</dbReference>
<evidence type="ECO:0000256" key="11">
    <source>
        <dbReference type="ARBA" id="ARBA00048954"/>
    </source>
</evidence>
<evidence type="ECO:0000256" key="12">
    <source>
        <dbReference type="NCBIfam" id="TIGR00665"/>
    </source>
</evidence>
<sequence length="447" mass="49888">MAMAVEQHLPPHNMEAEQSLLGSLMIDRDAIIKVASYVRASDFYLTSNGYIYQAIIDLYNKREPTDFITLTDELGRRDRLDAIGGVAYLSSLLTSVPTAVHVEYYGRIVERTATLRRLIDAGSEIVAIGYQDGVEAEVALDSAERVLFQITESRTTKDFRSIAEVLDKFFDQIDYMQQHRGDVVGVATGFSDMDQLTGGLQRSDLIILAARPSMGKTAFALGMAYGAALQHGKKVGIFSMEMSAEQLVQRLLSMETGVDSHRLRLGQIDDGEWDRISRAFGRLSEANIFIDDSAAAGVMDIRSKARRLQAEHGCDLIVVDYLQLMSGRRSDNRVQEISEISRGLKGLARELNVPVVALSQLSRAVETRADHRPMLSDLRESGSIEQDADIVMFIYRDEKYDENSDKKGIAEIIVAKHRNGPVGSINLRFFDQTARFADLELYRESSL</sequence>
<dbReference type="AlphaFoldDB" id="A0A6J4UE93"/>
<dbReference type="PANTHER" id="PTHR30153">
    <property type="entry name" value="REPLICATIVE DNA HELICASE DNAB"/>
    <property type="match status" value="1"/>
</dbReference>
<protein>
    <recommendedName>
        <fullName evidence="12 13">Replicative DNA helicase</fullName>
        <ecNumber evidence="12 13">5.6.2.3</ecNumber>
    </recommendedName>
</protein>
<dbReference type="EMBL" id="CADCWH010000108">
    <property type="protein sequence ID" value="CAA9548286.1"/>
    <property type="molecule type" value="Genomic_DNA"/>
</dbReference>
<gene>
    <name evidence="15" type="ORF">AVDCRST_MAG70-702</name>
</gene>
<keyword evidence="9" id="KW-0413">Isomerase</keyword>
<dbReference type="Pfam" id="PF03796">
    <property type="entry name" value="DnaB_C"/>
    <property type="match status" value="1"/>
</dbReference>
<dbReference type="SUPFAM" id="SSF52540">
    <property type="entry name" value="P-loop containing nucleoside triphosphate hydrolases"/>
    <property type="match status" value="1"/>
</dbReference>
<accession>A0A6J4UE93</accession>
<dbReference type="InterPro" id="IPR016136">
    <property type="entry name" value="DNA_helicase_N/primase_C"/>
</dbReference>
<evidence type="ECO:0000256" key="7">
    <source>
        <dbReference type="ARBA" id="ARBA00022840"/>
    </source>
</evidence>
<evidence type="ECO:0000256" key="6">
    <source>
        <dbReference type="ARBA" id="ARBA00022806"/>
    </source>
</evidence>
<dbReference type="GO" id="GO:0043139">
    <property type="term" value="F:5'-3' DNA helicase activity"/>
    <property type="evidence" value="ECO:0007669"/>
    <property type="project" value="UniProtKB-EC"/>
</dbReference>
<dbReference type="PANTHER" id="PTHR30153:SF2">
    <property type="entry name" value="REPLICATIVE DNA HELICASE"/>
    <property type="match status" value="1"/>
</dbReference>
<dbReference type="InterPro" id="IPR007694">
    <property type="entry name" value="DNA_helicase_DnaB-like_C"/>
</dbReference>
<dbReference type="NCBIfam" id="NF004384">
    <property type="entry name" value="PRK05748.1"/>
    <property type="match status" value="1"/>
</dbReference>
<dbReference type="Pfam" id="PF00772">
    <property type="entry name" value="DnaB"/>
    <property type="match status" value="1"/>
</dbReference>
<dbReference type="Gene3D" id="3.40.50.300">
    <property type="entry name" value="P-loop containing nucleotide triphosphate hydrolases"/>
    <property type="match status" value="1"/>
</dbReference>
<evidence type="ECO:0000256" key="2">
    <source>
        <dbReference type="ARBA" id="ARBA00022515"/>
    </source>
</evidence>
<evidence type="ECO:0000256" key="9">
    <source>
        <dbReference type="ARBA" id="ARBA00023235"/>
    </source>
</evidence>
<proteinExistence type="inferred from homology"/>
<comment type="similarity">
    <text evidence="1 13">Belongs to the helicase family. DnaB subfamily.</text>
</comment>
<evidence type="ECO:0000256" key="1">
    <source>
        <dbReference type="ARBA" id="ARBA00008428"/>
    </source>
</evidence>
<dbReference type="SUPFAM" id="SSF48024">
    <property type="entry name" value="N-terminal domain of DnaB helicase"/>
    <property type="match status" value="1"/>
</dbReference>
<dbReference type="GO" id="GO:0006269">
    <property type="term" value="P:DNA replication, synthesis of primer"/>
    <property type="evidence" value="ECO:0007669"/>
    <property type="project" value="UniProtKB-UniRule"/>
</dbReference>
<evidence type="ECO:0000256" key="10">
    <source>
        <dbReference type="ARBA" id="ARBA00044932"/>
    </source>
</evidence>
<dbReference type="PROSITE" id="PS51199">
    <property type="entry name" value="SF4_HELICASE"/>
    <property type="match status" value="1"/>
</dbReference>
<evidence type="ECO:0000259" key="14">
    <source>
        <dbReference type="PROSITE" id="PS51199"/>
    </source>
</evidence>
<dbReference type="GO" id="GO:0005524">
    <property type="term" value="F:ATP binding"/>
    <property type="evidence" value="ECO:0007669"/>
    <property type="project" value="UniProtKB-UniRule"/>
</dbReference>
<dbReference type="GO" id="GO:0016787">
    <property type="term" value="F:hydrolase activity"/>
    <property type="evidence" value="ECO:0007669"/>
    <property type="project" value="UniProtKB-KW"/>
</dbReference>
<dbReference type="FunFam" id="3.40.50.300:FF:000076">
    <property type="entry name" value="Replicative DNA helicase"/>
    <property type="match status" value="1"/>
</dbReference>
<evidence type="ECO:0000256" key="3">
    <source>
        <dbReference type="ARBA" id="ARBA00022705"/>
    </source>
</evidence>
<evidence type="ECO:0000256" key="4">
    <source>
        <dbReference type="ARBA" id="ARBA00022741"/>
    </source>
</evidence>
<evidence type="ECO:0000256" key="5">
    <source>
        <dbReference type="ARBA" id="ARBA00022801"/>
    </source>
</evidence>
<keyword evidence="8 13" id="KW-0238">DNA-binding</keyword>
<keyword evidence="3 13" id="KW-0235">DNA replication</keyword>
<dbReference type="GO" id="GO:0042802">
    <property type="term" value="F:identical protein binding"/>
    <property type="evidence" value="ECO:0007669"/>
    <property type="project" value="UniProtKB-ARBA"/>
</dbReference>
<dbReference type="FunFam" id="1.10.860.10:FF:000001">
    <property type="entry name" value="Replicative DNA helicase"/>
    <property type="match status" value="1"/>
</dbReference>
<dbReference type="InterPro" id="IPR036185">
    <property type="entry name" value="DNA_heli_DnaB-like_N_sf"/>
</dbReference>
<evidence type="ECO:0000256" key="13">
    <source>
        <dbReference type="RuleBase" id="RU362085"/>
    </source>
</evidence>
<reference evidence="15" key="1">
    <citation type="submission" date="2020-02" db="EMBL/GenBank/DDBJ databases">
        <authorList>
            <person name="Meier V. D."/>
        </authorList>
    </citation>
    <scope>NUCLEOTIDE SEQUENCE</scope>
    <source>
        <strain evidence="15">AVDCRST_MAG70</strain>
    </source>
</reference>
<dbReference type="InterPro" id="IPR007693">
    <property type="entry name" value="DNA_helicase_DnaB-like_N"/>
</dbReference>
<evidence type="ECO:0000256" key="8">
    <source>
        <dbReference type="ARBA" id="ARBA00023125"/>
    </source>
</evidence>
<comment type="catalytic activity">
    <reaction evidence="11 13">
        <text>ATP + H2O = ADP + phosphate + H(+)</text>
        <dbReference type="Rhea" id="RHEA:13065"/>
        <dbReference type="ChEBI" id="CHEBI:15377"/>
        <dbReference type="ChEBI" id="CHEBI:15378"/>
        <dbReference type="ChEBI" id="CHEBI:30616"/>
        <dbReference type="ChEBI" id="CHEBI:43474"/>
        <dbReference type="ChEBI" id="CHEBI:456216"/>
        <dbReference type="EC" id="5.6.2.3"/>
    </reaction>
</comment>
<dbReference type="GO" id="GO:1990077">
    <property type="term" value="C:primosome complex"/>
    <property type="evidence" value="ECO:0007669"/>
    <property type="project" value="UniProtKB-UniRule"/>
</dbReference>
<name>A0A6J4UE93_9BACT</name>
<dbReference type="EC" id="5.6.2.3" evidence="12 13"/>
<comment type="function">
    <text evidence="10 13">The main replicative DNA helicase, it participates in initiation and elongation during chromosome replication. Travels ahead of the DNA replisome, separating dsDNA into templates for DNA synthesis. A processive ATP-dependent 5'-3' DNA helicase it has DNA-dependent ATPase activity.</text>
</comment>
<dbReference type="NCBIfam" id="TIGR00665">
    <property type="entry name" value="DnaB"/>
    <property type="match status" value="1"/>
</dbReference>
<evidence type="ECO:0000313" key="15">
    <source>
        <dbReference type="EMBL" id="CAA9548286.1"/>
    </source>
</evidence>
<keyword evidence="4 13" id="KW-0547">Nucleotide-binding</keyword>
<dbReference type="CDD" id="cd00984">
    <property type="entry name" value="DnaB_C"/>
    <property type="match status" value="1"/>
</dbReference>
<keyword evidence="2 13" id="KW-0639">Primosome</keyword>
<dbReference type="InterPro" id="IPR007692">
    <property type="entry name" value="DNA_helicase_DnaB"/>
</dbReference>
<keyword evidence="5 13" id="KW-0378">Hydrolase</keyword>
<keyword evidence="7 13" id="KW-0067">ATP-binding</keyword>
<feature type="domain" description="SF4 helicase" evidence="14">
    <location>
        <begin position="179"/>
        <end position="443"/>
    </location>
</feature>
<dbReference type="GO" id="GO:0005829">
    <property type="term" value="C:cytosol"/>
    <property type="evidence" value="ECO:0007669"/>
    <property type="project" value="TreeGrafter"/>
</dbReference>
<dbReference type="InterPro" id="IPR027417">
    <property type="entry name" value="P-loop_NTPase"/>
</dbReference>